<evidence type="ECO:0000313" key="7">
    <source>
        <dbReference type="EMBL" id="TRO82265.1"/>
    </source>
</evidence>
<evidence type="ECO:0000256" key="3">
    <source>
        <dbReference type="ARBA" id="ARBA00022679"/>
    </source>
</evidence>
<dbReference type="AlphaFoldDB" id="A0A550JGD2"/>
<accession>A0A550JGD2</accession>
<keyword evidence="1" id="KW-0678">Repressor</keyword>
<evidence type="ECO:0000259" key="6">
    <source>
        <dbReference type="PROSITE" id="PS51186"/>
    </source>
</evidence>
<dbReference type="GO" id="GO:0016747">
    <property type="term" value="F:acyltransferase activity, transferring groups other than amino-acyl groups"/>
    <property type="evidence" value="ECO:0007669"/>
    <property type="project" value="InterPro"/>
</dbReference>
<evidence type="ECO:0000313" key="8">
    <source>
        <dbReference type="Proteomes" id="UP000317155"/>
    </source>
</evidence>
<dbReference type="Pfam" id="PF13673">
    <property type="entry name" value="Acetyltransf_10"/>
    <property type="match status" value="1"/>
</dbReference>
<comment type="caution">
    <text evidence="7">The sequence shown here is derived from an EMBL/GenBank/DDBJ whole genome shotgun (WGS) entry which is preliminary data.</text>
</comment>
<evidence type="ECO:0000256" key="4">
    <source>
        <dbReference type="ARBA" id="ARBA00023315"/>
    </source>
</evidence>
<dbReference type="EMBL" id="VJVV01000004">
    <property type="protein sequence ID" value="TRO82265.1"/>
    <property type="molecule type" value="Genomic_DNA"/>
</dbReference>
<gene>
    <name evidence="7" type="ORF">FL622_06725</name>
</gene>
<comment type="catalytic activity">
    <reaction evidence="5">
        <text>glycyl-tRNA(Gly) + acetyl-CoA = N-acetylglycyl-tRNA(Gly) + CoA + H(+)</text>
        <dbReference type="Rhea" id="RHEA:81867"/>
        <dbReference type="Rhea" id="RHEA-COMP:9683"/>
        <dbReference type="Rhea" id="RHEA-COMP:19766"/>
        <dbReference type="ChEBI" id="CHEBI:15378"/>
        <dbReference type="ChEBI" id="CHEBI:57287"/>
        <dbReference type="ChEBI" id="CHEBI:57288"/>
        <dbReference type="ChEBI" id="CHEBI:78522"/>
        <dbReference type="ChEBI" id="CHEBI:232036"/>
    </reaction>
</comment>
<dbReference type="SUPFAM" id="SSF55729">
    <property type="entry name" value="Acyl-CoA N-acyltransferases (Nat)"/>
    <property type="match status" value="1"/>
</dbReference>
<dbReference type="PANTHER" id="PTHR36449:SF1">
    <property type="entry name" value="ACETYLTRANSFERASE"/>
    <property type="match status" value="1"/>
</dbReference>
<dbReference type="RefSeq" id="WP_092057299.1">
    <property type="nucleotide sequence ID" value="NZ_FOJJ01000034.1"/>
</dbReference>
<proteinExistence type="predicted"/>
<organism evidence="7 8">
    <name type="scientific">Trichloromonas acetexigens</name>
    <dbReference type="NCBI Taxonomy" id="38815"/>
    <lineage>
        <taxon>Bacteria</taxon>
        <taxon>Pseudomonadati</taxon>
        <taxon>Thermodesulfobacteriota</taxon>
        <taxon>Desulfuromonadia</taxon>
        <taxon>Desulfuromonadales</taxon>
        <taxon>Trichloromonadaceae</taxon>
        <taxon>Trichloromonas</taxon>
    </lineage>
</organism>
<dbReference type="Proteomes" id="UP000317155">
    <property type="component" value="Unassembled WGS sequence"/>
</dbReference>
<dbReference type="PROSITE" id="PS51186">
    <property type="entry name" value="GNAT"/>
    <property type="match status" value="1"/>
</dbReference>
<feature type="domain" description="N-acetyltransferase" evidence="6">
    <location>
        <begin position="2"/>
        <end position="162"/>
    </location>
</feature>
<evidence type="ECO:0000256" key="1">
    <source>
        <dbReference type="ARBA" id="ARBA00022491"/>
    </source>
</evidence>
<keyword evidence="3 7" id="KW-0808">Transferase</keyword>
<reference evidence="7 8" key="1">
    <citation type="submission" date="2019-07" db="EMBL/GenBank/DDBJ databases">
        <title>Insights of Desulfuromonas acetexigens electromicrobiology.</title>
        <authorList>
            <person name="Katuri K."/>
            <person name="Sapireddy V."/>
            <person name="Shaw D.R."/>
            <person name="Saikaly P."/>
        </authorList>
    </citation>
    <scope>NUCLEOTIDE SEQUENCE [LARGE SCALE GENOMIC DNA]</scope>
    <source>
        <strain evidence="7 8">2873</strain>
    </source>
</reference>
<evidence type="ECO:0000256" key="2">
    <source>
        <dbReference type="ARBA" id="ARBA00022649"/>
    </source>
</evidence>
<dbReference type="Gene3D" id="3.40.630.30">
    <property type="match status" value="1"/>
</dbReference>
<dbReference type="InterPro" id="IPR016181">
    <property type="entry name" value="Acyl_CoA_acyltransferase"/>
</dbReference>
<dbReference type="OrthoDB" id="9799147at2"/>
<evidence type="ECO:0000256" key="5">
    <source>
        <dbReference type="ARBA" id="ARBA00049880"/>
    </source>
</evidence>
<keyword evidence="2" id="KW-1277">Toxin-antitoxin system</keyword>
<keyword evidence="4" id="KW-0012">Acyltransferase</keyword>
<name>A0A550JGD2_9BACT</name>
<dbReference type="InterPro" id="IPR000182">
    <property type="entry name" value="GNAT_dom"/>
</dbReference>
<keyword evidence="8" id="KW-1185">Reference proteome</keyword>
<sequence length="169" mass="18917">MLRIELLSRSHDREGFSCGESELDDYLKKTARQHIDKGISRTFVLVDGDEPLTILGFFTLTSCEIVTAELPTEYARKYPRKAPAAKLARLAVTTKWQRQGLGGLMLADAMRRTLSISENIGIIGFFVDAKNQNARDYYKQYGFVPLPSYPLSLFLPLATLAEAVAALNR</sequence>
<dbReference type="PANTHER" id="PTHR36449">
    <property type="entry name" value="ACETYLTRANSFERASE-RELATED"/>
    <property type="match status" value="1"/>
</dbReference>
<protein>
    <submittedName>
        <fullName evidence="7">GNAT family N-acetyltransferase</fullName>
    </submittedName>
</protein>